<dbReference type="GO" id="GO:0003676">
    <property type="term" value="F:nucleic acid binding"/>
    <property type="evidence" value="ECO:0007669"/>
    <property type="project" value="InterPro"/>
</dbReference>
<sequence>MSFTQKAILTTPGLPTPPCILPSSSSLDNQRPGPKSFVLMNQHLSLKNELTGYKFGAQPARSGTWKIWPTISDDIGGILWFKPINNHLSRWENEFHRVGMTMAQKNGLANLEKPPHSPDLNPIENTWKMMKSQINNLYQPPTMDELRGAIQTGWDGIPPDVFNKNLLSMAHPRKIVVQHCIRTIMALRYVLFSLAHKTTKRN</sequence>
<dbReference type="Gene3D" id="3.30.420.10">
    <property type="entry name" value="Ribonuclease H-like superfamily/Ribonuclease H"/>
    <property type="match status" value="1"/>
</dbReference>
<comment type="caution">
    <text evidence="2">The sequence shown here is derived from an EMBL/GenBank/DDBJ whole genome shotgun (WGS) entry which is preliminary data.</text>
</comment>
<evidence type="ECO:0000313" key="2">
    <source>
        <dbReference type="EMBL" id="MBW0552561.1"/>
    </source>
</evidence>
<feature type="domain" description="Tc1-like transposase DDE" evidence="1">
    <location>
        <begin position="113"/>
        <end position="146"/>
    </location>
</feature>
<organism evidence="2 3">
    <name type="scientific">Austropuccinia psidii MF-1</name>
    <dbReference type="NCBI Taxonomy" id="1389203"/>
    <lineage>
        <taxon>Eukaryota</taxon>
        <taxon>Fungi</taxon>
        <taxon>Dikarya</taxon>
        <taxon>Basidiomycota</taxon>
        <taxon>Pucciniomycotina</taxon>
        <taxon>Pucciniomycetes</taxon>
        <taxon>Pucciniales</taxon>
        <taxon>Sphaerophragmiaceae</taxon>
        <taxon>Austropuccinia</taxon>
    </lineage>
</organism>
<evidence type="ECO:0000259" key="1">
    <source>
        <dbReference type="Pfam" id="PF13358"/>
    </source>
</evidence>
<evidence type="ECO:0000313" key="3">
    <source>
        <dbReference type="Proteomes" id="UP000765509"/>
    </source>
</evidence>
<name>A0A9Q3PAG0_9BASI</name>
<dbReference type="InterPro" id="IPR038717">
    <property type="entry name" value="Tc1-like_DDE_dom"/>
</dbReference>
<dbReference type="InterPro" id="IPR036397">
    <property type="entry name" value="RNaseH_sf"/>
</dbReference>
<dbReference type="EMBL" id="AVOT02058745">
    <property type="protein sequence ID" value="MBW0552561.1"/>
    <property type="molecule type" value="Genomic_DNA"/>
</dbReference>
<dbReference type="Pfam" id="PF13358">
    <property type="entry name" value="DDE_3"/>
    <property type="match status" value="1"/>
</dbReference>
<dbReference type="AlphaFoldDB" id="A0A9Q3PAG0"/>
<proteinExistence type="predicted"/>
<dbReference type="Proteomes" id="UP000765509">
    <property type="component" value="Unassembled WGS sequence"/>
</dbReference>
<accession>A0A9Q3PAG0</accession>
<keyword evidence="3" id="KW-1185">Reference proteome</keyword>
<protein>
    <recommendedName>
        <fullName evidence="1">Tc1-like transposase DDE domain-containing protein</fullName>
    </recommendedName>
</protein>
<reference evidence="2" key="1">
    <citation type="submission" date="2021-03" db="EMBL/GenBank/DDBJ databases">
        <title>Draft genome sequence of rust myrtle Austropuccinia psidii MF-1, a brazilian biotype.</title>
        <authorList>
            <person name="Quecine M.C."/>
            <person name="Pachon D.M.R."/>
            <person name="Bonatelli M.L."/>
            <person name="Correr F.H."/>
            <person name="Franceschini L.M."/>
            <person name="Leite T.F."/>
            <person name="Margarido G.R.A."/>
            <person name="Almeida C.A."/>
            <person name="Ferrarezi J.A."/>
            <person name="Labate C.A."/>
        </authorList>
    </citation>
    <scope>NUCLEOTIDE SEQUENCE</scope>
    <source>
        <strain evidence="2">MF-1</strain>
    </source>
</reference>
<gene>
    <name evidence="2" type="ORF">O181_092276</name>
</gene>